<feature type="domain" description="SMP" evidence="3">
    <location>
        <begin position="9"/>
        <end position="63"/>
    </location>
</feature>
<evidence type="ECO:0000256" key="1">
    <source>
        <dbReference type="ARBA" id="ARBA00010733"/>
    </source>
</evidence>
<evidence type="ECO:0000259" key="3">
    <source>
        <dbReference type="Pfam" id="PF04927"/>
    </source>
</evidence>
<dbReference type="InterPro" id="IPR007011">
    <property type="entry name" value="LEA_SMP_dom"/>
</dbReference>
<evidence type="ECO:0000313" key="5">
    <source>
        <dbReference type="Proteomes" id="UP000737018"/>
    </source>
</evidence>
<name>A0A8J4RBL9_9ROSI</name>
<keyword evidence="2" id="KW-0677">Repeat</keyword>
<comment type="caution">
    <text evidence="4">The sequence shown here is derived from an EMBL/GenBank/DDBJ whole genome shotgun (WGS) entry which is preliminary data.</text>
</comment>
<proteinExistence type="inferred from homology"/>
<gene>
    <name evidence="4" type="ORF">CMV_014929</name>
</gene>
<dbReference type="OrthoDB" id="2014755at2759"/>
<evidence type="ECO:0000256" key="2">
    <source>
        <dbReference type="ARBA" id="ARBA00022737"/>
    </source>
</evidence>
<comment type="similarity">
    <text evidence="1">Belongs to the LEA type SMP family.</text>
</comment>
<dbReference type="InterPro" id="IPR042971">
    <property type="entry name" value="LEA_SMP"/>
</dbReference>
<dbReference type="PANTHER" id="PTHR31174:SF7">
    <property type="entry name" value="LATE EMBRYOGENESIS ABUNDANT PROTEIN 31-RELATED"/>
    <property type="match status" value="1"/>
</dbReference>
<evidence type="ECO:0000313" key="4">
    <source>
        <dbReference type="EMBL" id="KAF3960353.1"/>
    </source>
</evidence>
<dbReference type="Proteomes" id="UP000737018">
    <property type="component" value="Unassembled WGS sequence"/>
</dbReference>
<feature type="domain" description="SMP" evidence="3">
    <location>
        <begin position="128"/>
        <end position="163"/>
    </location>
</feature>
<dbReference type="Pfam" id="PF04927">
    <property type="entry name" value="SMP"/>
    <property type="match status" value="2"/>
</dbReference>
<dbReference type="PANTHER" id="PTHR31174">
    <property type="entry name" value="SEED MATURATION FAMILY PROTEIN"/>
    <property type="match status" value="1"/>
</dbReference>
<dbReference type="AlphaFoldDB" id="A0A8J4RBL9"/>
<keyword evidence="5" id="KW-1185">Reference proteome</keyword>
<reference evidence="4" key="1">
    <citation type="submission" date="2020-03" db="EMBL/GenBank/DDBJ databases">
        <title>Castanea mollissima Vanexum genome sequencing.</title>
        <authorList>
            <person name="Staton M."/>
        </authorList>
    </citation>
    <scope>NUCLEOTIDE SEQUENCE</scope>
    <source>
        <tissue evidence="4">Leaf</tissue>
    </source>
</reference>
<accession>A0A8J4RBL9</accession>
<organism evidence="4 5">
    <name type="scientific">Castanea mollissima</name>
    <name type="common">Chinese chestnut</name>
    <dbReference type="NCBI Taxonomy" id="60419"/>
    <lineage>
        <taxon>Eukaryota</taxon>
        <taxon>Viridiplantae</taxon>
        <taxon>Streptophyta</taxon>
        <taxon>Embryophyta</taxon>
        <taxon>Tracheophyta</taxon>
        <taxon>Spermatophyta</taxon>
        <taxon>Magnoliopsida</taxon>
        <taxon>eudicotyledons</taxon>
        <taxon>Gunneridae</taxon>
        <taxon>Pentapetalae</taxon>
        <taxon>rosids</taxon>
        <taxon>fabids</taxon>
        <taxon>Fagales</taxon>
        <taxon>Fagaceae</taxon>
        <taxon>Castanea</taxon>
    </lineage>
</organism>
<sequence>MSQEQEDPIRYGDLFEVSGELASKPVAPHDAELMETAEKTAFGETQLGGTATVMRAAANLNVRDGLLDREINDDPTKVSVAQGVSITQTDVPGRRIFSESVDGQVVGQYVQSMPTQEAAVGIVQNPNTIGEALEATVQSAGAKPVDQGDAAAIQAAEARATGCTSKVTC</sequence>
<dbReference type="EMBL" id="JRKL02002124">
    <property type="protein sequence ID" value="KAF3960353.1"/>
    <property type="molecule type" value="Genomic_DNA"/>
</dbReference>
<protein>
    <recommendedName>
        <fullName evidence="3">SMP domain-containing protein</fullName>
    </recommendedName>
</protein>